<evidence type="ECO:0000313" key="2">
    <source>
        <dbReference type="Proteomes" id="UP000023152"/>
    </source>
</evidence>
<protein>
    <submittedName>
        <fullName evidence="1">Uncharacterized protein</fullName>
    </submittedName>
</protein>
<dbReference type="AlphaFoldDB" id="X6P9G6"/>
<evidence type="ECO:0000313" key="1">
    <source>
        <dbReference type="EMBL" id="ETO34277.1"/>
    </source>
</evidence>
<comment type="caution">
    <text evidence="1">The sequence shown here is derived from an EMBL/GenBank/DDBJ whole genome shotgun (WGS) entry which is preliminary data.</text>
</comment>
<name>X6P9G6_RETFI</name>
<accession>X6P9G6</accession>
<gene>
    <name evidence="1" type="ORF">RFI_02817</name>
</gene>
<reference evidence="1 2" key="1">
    <citation type="journal article" date="2013" name="Curr. Biol.">
        <title>The Genome of the Foraminiferan Reticulomyxa filosa.</title>
        <authorList>
            <person name="Glockner G."/>
            <person name="Hulsmann N."/>
            <person name="Schleicher M."/>
            <person name="Noegel A.A."/>
            <person name="Eichinger L."/>
            <person name="Gallinger C."/>
            <person name="Pawlowski J."/>
            <person name="Sierra R."/>
            <person name="Euteneuer U."/>
            <person name="Pillet L."/>
            <person name="Moustafa A."/>
            <person name="Platzer M."/>
            <person name="Groth M."/>
            <person name="Szafranski K."/>
            <person name="Schliwa M."/>
        </authorList>
    </citation>
    <scope>NUCLEOTIDE SEQUENCE [LARGE SCALE GENOMIC DNA]</scope>
</reference>
<organism evidence="1 2">
    <name type="scientific">Reticulomyxa filosa</name>
    <dbReference type="NCBI Taxonomy" id="46433"/>
    <lineage>
        <taxon>Eukaryota</taxon>
        <taxon>Sar</taxon>
        <taxon>Rhizaria</taxon>
        <taxon>Retaria</taxon>
        <taxon>Foraminifera</taxon>
        <taxon>Monothalamids</taxon>
        <taxon>Reticulomyxidae</taxon>
        <taxon>Reticulomyxa</taxon>
    </lineage>
</organism>
<sequence length="287" mass="32044">MVSFEMLGLVILFFGGVVMKVGVSDYYSVPIRLSANEAHIVARLRFGMRDDPNFYNLDIILDTYSSNFIIYPNASDQSSSNKSNVIRPYNTSTFECICQWENTSFPYSYQDLSKFTTCIAKGVFCMYSNETLGGGGGGKETKRLPNDIPRMKIKTITTTTTTTMMATTTEDMWKDGNGTILGSCQLRDGKYAVLNDSGTYLWIHLTNGSYSGKDIIDFEKMTQVQTNQGNNTNKEEEEEEEEVGIAFGGWNYTVGYVYSNDVEVVLPKSSSSSSSSMNNMTWLWADG</sequence>
<proteinExistence type="predicted"/>
<feature type="non-terminal residue" evidence="1">
    <location>
        <position position="287"/>
    </location>
</feature>
<keyword evidence="2" id="KW-1185">Reference proteome</keyword>
<dbReference type="Proteomes" id="UP000023152">
    <property type="component" value="Unassembled WGS sequence"/>
</dbReference>
<dbReference type="EMBL" id="ASPP01002721">
    <property type="protein sequence ID" value="ETO34277.1"/>
    <property type="molecule type" value="Genomic_DNA"/>
</dbReference>